<dbReference type="InterPro" id="IPR014001">
    <property type="entry name" value="Helicase_ATP-bd"/>
</dbReference>
<dbReference type="GO" id="GO:0005737">
    <property type="term" value="C:cytoplasm"/>
    <property type="evidence" value="ECO:0007669"/>
    <property type="project" value="TreeGrafter"/>
</dbReference>
<dbReference type="Pfam" id="PF00271">
    <property type="entry name" value="Helicase_C"/>
    <property type="match status" value="1"/>
</dbReference>
<dbReference type="InterPro" id="IPR011545">
    <property type="entry name" value="DEAD/DEAH_box_helicase_dom"/>
</dbReference>
<keyword evidence="2" id="KW-0067">ATP-binding</keyword>
<feature type="domain" description="Helicase C-terminal" evidence="4">
    <location>
        <begin position="491"/>
        <end position="647"/>
    </location>
</feature>
<dbReference type="Proteomes" id="UP000524246">
    <property type="component" value="Unassembled WGS sequence"/>
</dbReference>
<dbReference type="PANTHER" id="PTHR14074:SF16">
    <property type="entry name" value="ANTIVIRAL INNATE IMMUNE RESPONSE RECEPTOR RIG-I"/>
    <property type="match status" value="1"/>
</dbReference>
<evidence type="ECO:0000259" key="4">
    <source>
        <dbReference type="PROSITE" id="PS51194"/>
    </source>
</evidence>
<gene>
    <name evidence="5" type="ORF">GYA55_12830</name>
</gene>
<dbReference type="GO" id="GO:0003676">
    <property type="term" value="F:nucleic acid binding"/>
    <property type="evidence" value="ECO:0007669"/>
    <property type="project" value="InterPro"/>
</dbReference>
<evidence type="ECO:0000313" key="5">
    <source>
        <dbReference type="EMBL" id="NMC64040.1"/>
    </source>
</evidence>
<dbReference type="EMBL" id="JAAZON010000588">
    <property type="protein sequence ID" value="NMC64040.1"/>
    <property type="molecule type" value="Genomic_DNA"/>
</dbReference>
<keyword evidence="5" id="KW-0378">Hydrolase</keyword>
<evidence type="ECO:0000313" key="6">
    <source>
        <dbReference type="Proteomes" id="UP000524246"/>
    </source>
</evidence>
<proteinExistence type="predicted"/>
<dbReference type="InterPro" id="IPR051363">
    <property type="entry name" value="RLR_Helicase"/>
</dbReference>
<accession>A0A7X9FTI5</accession>
<sequence length="647" mass="71531">MSNGPSKESGGGASLPLLFSGVISTQFSSLLISEAESVEATSPTNIQASGALNNAFFTPRLYFGPQVPDSVESLKENYGLSCLKKDDLEFVKSQVQFVCEFLESSENFAMEAPTGSGKTLVALMVASKYLSEDKKVWFITPQGVLVSQVAGNAKLYLDIADEEMIMITGETEPSKRALCYKDPSHKLFIQTPEALVNDLARGAVDLSRAEQKPELIIIDEIHEGVGEHAYVRLSRYFKNIPLRILGLSAYVAESKQELRSRMDCFGLSEFRKLDIPSRPRTVAPLYCPIKEGEVATEMIDAIAHLDRGGERVYQEIHNTLEILSYGVTESQAAAIKAFSGLITKEVTSYGKFCFPPWSGSSSLVQGLKKLEAIITDESKRKFFGRLSSYLAELNELGRQHGYLTSAGIFAFLDYVVGQHNEMVEMRHKGRNVGKYLERLLESDSETVAAFRTLAKGTAYYNVLTAKNRNAIFDRTKLRESLIERDYLDHPKEKKLFELIANEIRISPDAKVVIFTGLVSETLFLAERLNRAGAAAGIKAVAIIGKGKGRPNASERNKIMESFAVGEANVMVGVRNVIGQGLHIPAIKLGIIQEPYPKPTKFEQSLGRVGRGEAQGALYVLITSHVDTIRQQVCMSRHERRAKEFSDL</sequence>
<evidence type="ECO:0000259" key="3">
    <source>
        <dbReference type="PROSITE" id="PS51192"/>
    </source>
</evidence>
<dbReference type="SUPFAM" id="SSF52540">
    <property type="entry name" value="P-loop containing nucleoside triphosphate hydrolases"/>
    <property type="match status" value="1"/>
</dbReference>
<dbReference type="Gene3D" id="3.40.50.300">
    <property type="entry name" value="P-loop containing nucleotide triphosphate hydrolases"/>
    <property type="match status" value="2"/>
</dbReference>
<keyword evidence="5" id="KW-0347">Helicase</keyword>
<keyword evidence="1" id="KW-0547">Nucleotide-binding</keyword>
<dbReference type="SMART" id="SM00490">
    <property type="entry name" value="HELICc"/>
    <property type="match status" value="1"/>
</dbReference>
<dbReference type="GO" id="GO:0005524">
    <property type="term" value="F:ATP binding"/>
    <property type="evidence" value="ECO:0007669"/>
    <property type="project" value="UniProtKB-KW"/>
</dbReference>
<dbReference type="InterPro" id="IPR027417">
    <property type="entry name" value="P-loop_NTPase"/>
</dbReference>
<evidence type="ECO:0000256" key="2">
    <source>
        <dbReference type="ARBA" id="ARBA00022840"/>
    </source>
</evidence>
<name>A0A7X9FTI5_9DELT</name>
<dbReference type="InterPro" id="IPR001650">
    <property type="entry name" value="Helicase_C-like"/>
</dbReference>
<dbReference type="GO" id="GO:0004386">
    <property type="term" value="F:helicase activity"/>
    <property type="evidence" value="ECO:0007669"/>
    <property type="project" value="UniProtKB-KW"/>
</dbReference>
<dbReference type="PANTHER" id="PTHR14074">
    <property type="entry name" value="HELICASE WITH DEATH DOMAIN-RELATED"/>
    <property type="match status" value="1"/>
</dbReference>
<dbReference type="AlphaFoldDB" id="A0A7X9FTI5"/>
<dbReference type="PROSITE" id="PS51192">
    <property type="entry name" value="HELICASE_ATP_BIND_1"/>
    <property type="match status" value="1"/>
</dbReference>
<organism evidence="5 6">
    <name type="scientific">SAR324 cluster bacterium</name>
    <dbReference type="NCBI Taxonomy" id="2024889"/>
    <lineage>
        <taxon>Bacteria</taxon>
        <taxon>Deltaproteobacteria</taxon>
        <taxon>SAR324 cluster</taxon>
    </lineage>
</organism>
<protein>
    <submittedName>
        <fullName evidence="5">DEAD/DEAH box helicase family protein</fullName>
    </submittedName>
</protein>
<comment type="caution">
    <text evidence="5">The sequence shown here is derived from an EMBL/GenBank/DDBJ whole genome shotgun (WGS) entry which is preliminary data.</text>
</comment>
<evidence type="ECO:0000256" key="1">
    <source>
        <dbReference type="ARBA" id="ARBA00022741"/>
    </source>
</evidence>
<dbReference type="Pfam" id="PF00270">
    <property type="entry name" value="DEAD"/>
    <property type="match status" value="1"/>
</dbReference>
<reference evidence="5 6" key="1">
    <citation type="journal article" date="2020" name="Biotechnol. Biofuels">
        <title>New insights from the biogas microbiome by comprehensive genome-resolved metagenomics of nearly 1600 species originating from multiple anaerobic digesters.</title>
        <authorList>
            <person name="Campanaro S."/>
            <person name="Treu L."/>
            <person name="Rodriguez-R L.M."/>
            <person name="Kovalovszki A."/>
            <person name="Ziels R.M."/>
            <person name="Maus I."/>
            <person name="Zhu X."/>
            <person name="Kougias P.G."/>
            <person name="Basile A."/>
            <person name="Luo G."/>
            <person name="Schluter A."/>
            <person name="Konstantinidis K.T."/>
            <person name="Angelidaki I."/>
        </authorList>
    </citation>
    <scope>NUCLEOTIDE SEQUENCE [LARGE SCALE GENOMIC DNA]</scope>
    <source>
        <strain evidence="5">AS27yjCOA_65</strain>
    </source>
</reference>
<dbReference type="PROSITE" id="PS51194">
    <property type="entry name" value="HELICASE_CTER"/>
    <property type="match status" value="1"/>
</dbReference>
<dbReference type="SMART" id="SM00487">
    <property type="entry name" value="DEXDc"/>
    <property type="match status" value="1"/>
</dbReference>
<feature type="domain" description="Helicase ATP-binding" evidence="3">
    <location>
        <begin position="99"/>
        <end position="269"/>
    </location>
</feature>